<dbReference type="AlphaFoldDB" id="A0A0X1KND2"/>
<organism evidence="1 2">
    <name type="scientific">Thermococcus guaymasensis DSM 11113</name>
    <dbReference type="NCBI Taxonomy" id="1432656"/>
    <lineage>
        <taxon>Archaea</taxon>
        <taxon>Methanobacteriati</taxon>
        <taxon>Methanobacteriota</taxon>
        <taxon>Thermococci</taxon>
        <taxon>Thermococcales</taxon>
        <taxon>Thermococcaceae</taxon>
        <taxon>Thermococcus</taxon>
    </lineage>
</organism>
<keyword evidence="2" id="KW-1185">Reference proteome</keyword>
<dbReference type="SUPFAM" id="SSF52540">
    <property type="entry name" value="P-loop containing nucleoside triphosphate hydrolases"/>
    <property type="match status" value="1"/>
</dbReference>
<evidence type="ECO:0000313" key="2">
    <source>
        <dbReference type="Proteomes" id="UP000062043"/>
    </source>
</evidence>
<reference evidence="1 2" key="1">
    <citation type="submission" date="2014-01" db="EMBL/GenBank/DDBJ databases">
        <title>Genome sequencing of Thermococcus guaymasensis.</title>
        <authorList>
            <person name="Zhang X."/>
            <person name="Alvare G."/>
            <person name="Fristensky B."/>
            <person name="Chen L."/>
            <person name="Suen T."/>
            <person name="Chen Q."/>
            <person name="Ma K."/>
        </authorList>
    </citation>
    <scope>NUCLEOTIDE SEQUENCE [LARGE SCALE GENOMIC DNA]</scope>
    <source>
        <strain evidence="1 2">DSM 11113</strain>
    </source>
</reference>
<evidence type="ECO:0000313" key="1">
    <source>
        <dbReference type="EMBL" id="AJC72769.1"/>
    </source>
</evidence>
<accession>A0A0X1KND2</accession>
<name>A0A0X1KND2_9EURY</name>
<sequence>MTFLFLQASPFRAGEEVSPLQYYALLRNILEESSSDVLFIDSISAMRNHMDEADFIKTLRYLQLLAKEKKITFIMNYLPSSQGIIFSTGFSTLMDSITILSYEIPASRVRK</sequence>
<proteinExistence type="predicted"/>
<dbReference type="Gene3D" id="3.40.50.300">
    <property type="entry name" value="P-loop containing nucleotide triphosphate hydrolases"/>
    <property type="match status" value="1"/>
</dbReference>
<dbReference type="RefSeq" id="WP_062372442.1">
    <property type="nucleotide sequence ID" value="NZ_CP007140.1"/>
</dbReference>
<dbReference type="GeneID" id="27135552"/>
<evidence type="ECO:0008006" key="3">
    <source>
        <dbReference type="Google" id="ProtNLM"/>
    </source>
</evidence>
<dbReference type="Proteomes" id="UP000062043">
    <property type="component" value="Chromosome"/>
</dbReference>
<protein>
    <recommendedName>
        <fullName evidence="3">KaiC-like domain-containing protein</fullName>
    </recommendedName>
</protein>
<dbReference type="EMBL" id="CP007140">
    <property type="protein sequence ID" value="AJC72769.1"/>
    <property type="molecule type" value="Genomic_DNA"/>
</dbReference>
<dbReference type="STRING" id="1432656.X802_07775"/>
<dbReference type="InterPro" id="IPR027417">
    <property type="entry name" value="P-loop_NTPase"/>
</dbReference>
<dbReference type="PATRIC" id="fig|1432656.3.peg.1515"/>
<dbReference type="KEGG" id="tgy:X802_07775"/>
<gene>
    <name evidence="1" type="ORF">X802_07775</name>
</gene>